<evidence type="ECO:0000313" key="1">
    <source>
        <dbReference type="EMBL" id="KAH9316052.1"/>
    </source>
</evidence>
<sequence length="108" mass="11819">CADRTSAGRTEVHRTKFAAEIQIKSAKSDILSQAVRAIVGSSGREKAKRPQAIKIVKFFFARFGTTGKKVCAGCKSAYFPKDGLLRECGDFRSGQLGQKYTQDARDAK</sequence>
<comment type="caution">
    <text evidence="1">The sequence shown here is derived from an EMBL/GenBank/DDBJ whole genome shotgun (WGS) entry which is preliminary data.</text>
</comment>
<accession>A0AA38G4I4</accession>
<feature type="non-terminal residue" evidence="1">
    <location>
        <position position="1"/>
    </location>
</feature>
<organism evidence="1 2">
    <name type="scientific">Taxus chinensis</name>
    <name type="common">Chinese yew</name>
    <name type="synonym">Taxus wallichiana var. chinensis</name>
    <dbReference type="NCBI Taxonomy" id="29808"/>
    <lineage>
        <taxon>Eukaryota</taxon>
        <taxon>Viridiplantae</taxon>
        <taxon>Streptophyta</taxon>
        <taxon>Embryophyta</taxon>
        <taxon>Tracheophyta</taxon>
        <taxon>Spermatophyta</taxon>
        <taxon>Pinopsida</taxon>
        <taxon>Pinidae</taxon>
        <taxon>Conifers II</taxon>
        <taxon>Cupressales</taxon>
        <taxon>Taxaceae</taxon>
        <taxon>Taxus</taxon>
    </lineage>
</organism>
<evidence type="ECO:0000313" key="2">
    <source>
        <dbReference type="Proteomes" id="UP000824469"/>
    </source>
</evidence>
<gene>
    <name evidence="1" type="ORF">KI387_024679</name>
</gene>
<dbReference type="AlphaFoldDB" id="A0AA38G4I4"/>
<proteinExistence type="predicted"/>
<feature type="non-terminal residue" evidence="1">
    <location>
        <position position="108"/>
    </location>
</feature>
<dbReference type="EMBL" id="JAHRHJ020000005">
    <property type="protein sequence ID" value="KAH9316052.1"/>
    <property type="molecule type" value="Genomic_DNA"/>
</dbReference>
<dbReference type="Proteomes" id="UP000824469">
    <property type="component" value="Unassembled WGS sequence"/>
</dbReference>
<name>A0AA38G4I4_TAXCH</name>
<keyword evidence="2" id="KW-1185">Reference proteome</keyword>
<reference evidence="1 2" key="1">
    <citation type="journal article" date="2021" name="Nat. Plants">
        <title>The Taxus genome provides insights into paclitaxel biosynthesis.</title>
        <authorList>
            <person name="Xiong X."/>
            <person name="Gou J."/>
            <person name="Liao Q."/>
            <person name="Li Y."/>
            <person name="Zhou Q."/>
            <person name="Bi G."/>
            <person name="Li C."/>
            <person name="Du R."/>
            <person name="Wang X."/>
            <person name="Sun T."/>
            <person name="Guo L."/>
            <person name="Liang H."/>
            <person name="Lu P."/>
            <person name="Wu Y."/>
            <person name="Zhang Z."/>
            <person name="Ro D.K."/>
            <person name="Shang Y."/>
            <person name="Huang S."/>
            <person name="Yan J."/>
        </authorList>
    </citation>
    <scope>NUCLEOTIDE SEQUENCE [LARGE SCALE GENOMIC DNA]</scope>
    <source>
        <strain evidence="1">Ta-2019</strain>
    </source>
</reference>
<protein>
    <submittedName>
        <fullName evidence="1">Uncharacterized protein</fullName>
    </submittedName>
</protein>